<keyword evidence="5" id="KW-1185">Reference proteome</keyword>
<keyword evidence="1" id="KW-0378">Hydrolase</keyword>
<evidence type="ECO:0000313" key="6">
    <source>
        <dbReference type="Proteomes" id="UP000251942"/>
    </source>
</evidence>
<evidence type="ECO:0000313" key="3">
    <source>
        <dbReference type="EMBL" id="KTD04919.1"/>
    </source>
</evidence>
<sequence length="288" mass="32420">MDIFNTEIFLDGFQFTEGLRWHNNNLWFCDLGGNTVYCFSATGQLITKISVASPAGLGWLSDNSLLITSLKKRELLQYKDNFLSIFKSLEIATPGYCHDFTVSQNDIIYVSASGFYPQHKVKPVKSNILMITKERDIKIAASNIGYPNGILITPDGKHLIVAETFSATVSIFDIHKDNTLINQRPWIKFDNLGFEVSFDEHSVPENLNRHYPDGICFDEKLNAVWIASPGKKEVLCIDSNRNCLTVIKTRFHPFDCALGGQDNQTLFIASSDNSPKNKPAIIEKVTFK</sequence>
<dbReference type="EMBL" id="UASS01000037">
    <property type="protein sequence ID" value="SPX62179.1"/>
    <property type="molecule type" value="Genomic_DNA"/>
</dbReference>
<evidence type="ECO:0000313" key="4">
    <source>
        <dbReference type="EMBL" id="SPX62179.1"/>
    </source>
</evidence>
<dbReference type="EMBL" id="LNYB01000004">
    <property type="protein sequence ID" value="KTD04919.1"/>
    <property type="molecule type" value="Genomic_DNA"/>
</dbReference>
<dbReference type="PANTHER" id="PTHR47572">
    <property type="entry name" value="LIPOPROTEIN-RELATED"/>
    <property type="match status" value="1"/>
</dbReference>
<name>A0A0W0UBD6_9GAMM</name>
<organism evidence="3 5">
    <name type="scientific">Legionella feeleii</name>
    <dbReference type="NCBI Taxonomy" id="453"/>
    <lineage>
        <taxon>Bacteria</taxon>
        <taxon>Pseudomonadati</taxon>
        <taxon>Pseudomonadota</taxon>
        <taxon>Gammaproteobacteria</taxon>
        <taxon>Legionellales</taxon>
        <taxon>Legionellaceae</taxon>
        <taxon>Legionella</taxon>
    </lineage>
</organism>
<dbReference type="InterPro" id="IPR013658">
    <property type="entry name" value="SGL"/>
</dbReference>
<dbReference type="GO" id="GO:0016787">
    <property type="term" value="F:hydrolase activity"/>
    <property type="evidence" value="ECO:0007669"/>
    <property type="project" value="UniProtKB-KW"/>
</dbReference>
<dbReference type="OrthoDB" id="241638at2"/>
<dbReference type="Pfam" id="PF08450">
    <property type="entry name" value="SGL"/>
    <property type="match status" value="1"/>
</dbReference>
<proteinExistence type="predicted"/>
<dbReference type="InterPro" id="IPR011042">
    <property type="entry name" value="6-blade_b-propeller_TolB-like"/>
</dbReference>
<reference evidence="3 5" key="1">
    <citation type="submission" date="2015-11" db="EMBL/GenBank/DDBJ databases">
        <title>Genomic analysis of 38 Legionella species identifies large and diverse effector repertoires.</title>
        <authorList>
            <person name="Burstein D."/>
            <person name="Amaro F."/>
            <person name="Zusman T."/>
            <person name="Lifshitz Z."/>
            <person name="Cohen O."/>
            <person name="Gilbert J.A."/>
            <person name="Pupko T."/>
            <person name="Shuman H.A."/>
            <person name="Segal G."/>
        </authorList>
    </citation>
    <scope>NUCLEOTIDE SEQUENCE [LARGE SCALE GENOMIC DNA]</scope>
    <source>
        <strain evidence="3 5">WO-44C</strain>
    </source>
</reference>
<reference evidence="4 6" key="2">
    <citation type="submission" date="2018-06" db="EMBL/GenBank/DDBJ databases">
        <authorList>
            <consortium name="Pathogen Informatics"/>
            <person name="Doyle S."/>
        </authorList>
    </citation>
    <scope>NUCLEOTIDE SEQUENCE [LARGE SCALE GENOMIC DNA]</scope>
    <source>
        <strain evidence="4 6">NCTC12022</strain>
    </source>
</reference>
<dbReference type="Proteomes" id="UP000251942">
    <property type="component" value="Unassembled WGS sequence"/>
</dbReference>
<protein>
    <submittedName>
        <fullName evidence="4">Gluconolactonase</fullName>
    </submittedName>
    <submittedName>
        <fullName evidence="3">SMP-30/Gluconolaconase/LRE-like region</fullName>
    </submittedName>
</protein>
<feature type="domain" description="SMP-30/Gluconolactonase/LRE-like region" evidence="2">
    <location>
        <begin position="15"/>
        <end position="271"/>
    </location>
</feature>
<dbReference type="RefSeq" id="WP_058443278.1">
    <property type="nucleotide sequence ID" value="NZ_CAAAHT010000015.1"/>
</dbReference>
<evidence type="ECO:0000313" key="5">
    <source>
        <dbReference type="Proteomes" id="UP000054698"/>
    </source>
</evidence>
<dbReference type="Proteomes" id="UP000054698">
    <property type="component" value="Unassembled WGS sequence"/>
</dbReference>
<dbReference type="PATRIC" id="fig|453.4.peg.65"/>
<accession>A0A0W0UBD6</accession>
<dbReference type="PANTHER" id="PTHR47572:SF4">
    <property type="entry name" value="LACTONASE DRP35"/>
    <property type="match status" value="1"/>
</dbReference>
<dbReference type="AlphaFoldDB" id="A0A0W0UBD6"/>
<evidence type="ECO:0000259" key="2">
    <source>
        <dbReference type="Pfam" id="PF08450"/>
    </source>
</evidence>
<dbReference type="STRING" id="453.Lfee_0057"/>
<dbReference type="InterPro" id="IPR051262">
    <property type="entry name" value="SMP-30/CGR1_Lactonase"/>
</dbReference>
<gene>
    <name evidence="3" type="ORF">Lfee_0057</name>
    <name evidence="4" type="ORF">NCTC12022_02936</name>
</gene>
<dbReference type="SUPFAM" id="SSF63829">
    <property type="entry name" value="Calcium-dependent phosphotriesterase"/>
    <property type="match status" value="1"/>
</dbReference>
<dbReference type="Gene3D" id="2.120.10.30">
    <property type="entry name" value="TolB, C-terminal domain"/>
    <property type="match status" value="1"/>
</dbReference>
<evidence type="ECO:0000256" key="1">
    <source>
        <dbReference type="ARBA" id="ARBA00022801"/>
    </source>
</evidence>